<proteinExistence type="predicted"/>
<dbReference type="EMBL" id="OZ021737">
    <property type="protein sequence ID" value="CAK9317560.1"/>
    <property type="molecule type" value="Genomic_DNA"/>
</dbReference>
<keyword evidence="2" id="KW-1185">Reference proteome</keyword>
<gene>
    <name evidence="1" type="ORF">CITCOLO1_LOCUS9465</name>
</gene>
<accession>A0ABP0YD38</accession>
<protein>
    <submittedName>
        <fullName evidence="1">Uncharacterized protein</fullName>
    </submittedName>
</protein>
<reference evidence="1 2" key="1">
    <citation type="submission" date="2024-03" db="EMBL/GenBank/DDBJ databases">
        <authorList>
            <person name="Gkanogiannis A."/>
            <person name="Becerra Lopez-Lavalle L."/>
        </authorList>
    </citation>
    <scope>NUCLEOTIDE SEQUENCE [LARGE SCALE GENOMIC DNA]</scope>
</reference>
<sequence>MLNDEARSCYCARCFSTEIAVAMHLFTMKCGLMLSKAADVLALMISGGLHCKISIRRLFAWTDAGCWS</sequence>
<name>A0ABP0YD38_9ROSI</name>
<organism evidence="1 2">
    <name type="scientific">Citrullus colocynthis</name>
    <name type="common">colocynth</name>
    <dbReference type="NCBI Taxonomy" id="252529"/>
    <lineage>
        <taxon>Eukaryota</taxon>
        <taxon>Viridiplantae</taxon>
        <taxon>Streptophyta</taxon>
        <taxon>Embryophyta</taxon>
        <taxon>Tracheophyta</taxon>
        <taxon>Spermatophyta</taxon>
        <taxon>Magnoliopsida</taxon>
        <taxon>eudicotyledons</taxon>
        <taxon>Gunneridae</taxon>
        <taxon>Pentapetalae</taxon>
        <taxon>rosids</taxon>
        <taxon>fabids</taxon>
        <taxon>Cucurbitales</taxon>
        <taxon>Cucurbitaceae</taxon>
        <taxon>Benincaseae</taxon>
        <taxon>Citrullus</taxon>
    </lineage>
</organism>
<evidence type="ECO:0000313" key="2">
    <source>
        <dbReference type="Proteomes" id="UP001642487"/>
    </source>
</evidence>
<evidence type="ECO:0000313" key="1">
    <source>
        <dbReference type="EMBL" id="CAK9317560.1"/>
    </source>
</evidence>
<dbReference type="Proteomes" id="UP001642487">
    <property type="component" value="Chromosome 3"/>
</dbReference>